<feature type="chain" id="PRO_5003279736" evidence="7">
    <location>
        <begin position="20"/>
        <end position="524"/>
    </location>
</feature>
<evidence type="ECO:0000256" key="7">
    <source>
        <dbReference type="SAM" id="SignalP"/>
    </source>
</evidence>
<feature type="active site" description="Charge relay system" evidence="5">
    <location>
        <position position="447"/>
    </location>
</feature>
<dbReference type="PROSITE" id="PS51892">
    <property type="entry name" value="SUBTILASE"/>
    <property type="match status" value="1"/>
</dbReference>
<keyword evidence="4 5" id="KW-0720">Serine protease</keyword>
<evidence type="ECO:0000256" key="6">
    <source>
        <dbReference type="RuleBase" id="RU003355"/>
    </source>
</evidence>
<organism evidence="9 10">
    <name type="scientific">Fluviicola taffensis (strain DSM 16823 / NCIMB 13979 / RW262)</name>
    <dbReference type="NCBI Taxonomy" id="755732"/>
    <lineage>
        <taxon>Bacteria</taxon>
        <taxon>Pseudomonadati</taxon>
        <taxon>Bacteroidota</taxon>
        <taxon>Flavobacteriia</taxon>
        <taxon>Flavobacteriales</taxon>
        <taxon>Crocinitomicaceae</taxon>
        <taxon>Fluviicola</taxon>
    </lineage>
</organism>
<proteinExistence type="inferred from homology"/>
<dbReference type="STRING" id="755732.Fluta_3512"/>
<feature type="signal peptide" evidence="7">
    <location>
        <begin position="1"/>
        <end position="19"/>
    </location>
</feature>
<reference evidence="9 10" key="1">
    <citation type="journal article" date="2011" name="Stand. Genomic Sci.">
        <title>Complete genome sequence of the gliding freshwater bacterium Fluviicola taffensis type strain (RW262).</title>
        <authorList>
            <person name="Woyke T."/>
            <person name="Chertkov O."/>
            <person name="Lapidus A."/>
            <person name="Nolan M."/>
            <person name="Lucas S."/>
            <person name="Del Rio T.G."/>
            <person name="Tice H."/>
            <person name="Cheng J.F."/>
            <person name="Tapia R."/>
            <person name="Han C."/>
            <person name="Goodwin L."/>
            <person name="Pitluck S."/>
            <person name="Liolios K."/>
            <person name="Pagani I."/>
            <person name="Ivanova N."/>
            <person name="Huntemann M."/>
            <person name="Mavromatis K."/>
            <person name="Mikhailova N."/>
            <person name="Pati A."/>
            <person name="Chen A."/>
            <person name="Palaniappan K."/>
            <person name="Land M."/>
            <person name="Hauser L."/>
            <person name="Brambilla E.M."/>
            <person name="Rohde M."/>
            <person name="Mwirichia R."/>
            <person name="Sikorski J."/>
            <person name="Tindall B.J."/>
            <person name="Goker M."/>
            <person name="Bristow J."/>
            <person name="Eisen J.A."/>
            <person name="Markowitz V."/>
            <person name="Hugenholtz P."/>
            <person name="Klenk H.P."/>
            <person name="Kyrpides N.C."/>
        </authorList>
    </citation>
    <scope>NUCLEOTIDE SEQUENCE [LARGE SCALE GENOMIC DNA]</scope>
    <source>
        <strain evidence="10">DSM 16823 / RW262 / RW262</strain>
    </source>
</reference>
<keyword evidence="2 5" id="KW-0645">Protease</keyword>
<comment type="similarity">
    <text evidence="1 5 6">Belongs to the peptidase S8 family.</text>
</comment>
<feature type="active site" description="Charge relay system" evidence="5">
    <location>
        <position position="63"/>
    </location>
</feature>
<gene>
    <name evidence="9" type="ordered locus">Fluta_3512</name>
</gene>
<feature type="active site" description="Charge relay system" evidence="5">
    <location>
        <position position="278"/>
    </location>
</feature>
<keyword evidence="10" id="KW-1185">Reference proteome</keyword>
<dbReference type="PROSITE" id="PS00137">
    <property type="entry name" value="SUBTILASE_HIS"/>
    <property type="match status" value="1"/>
</dbReference>
<evidence type="ECO:0000256" key="2">
    <source>
        <dbReference type="ARBA" id="ARBA00022670"/>
    </source>
</evidence>
<sequence precursor="true">MKKRILTLSLALFSVGVMNFIYGQKTDEIKNWYNGATPGMNTEKAYSSLKKQQSTTVIVAVIDSGIDIEHKDLQGKIWTNEKEIPNNGIDDDKNGYIDDIHGWNFLGAPNGDNQDYTRLEKTRICAELHQKFNGKSESEIAAADKADYATYKELYKAIETERNGNIQALEQYTQLGEMFPMLKAKLIEKLGPNFTEDDVNAWKVTTPEDMQLKQLGTYIANGQLSEESIKEGVDHFNGSINYQLNMEYNDRQFIGDNPDDFNDIHYGNNDVEGPEALHGTHVGGIIGAVRHNELGGDGVAENVKLMSLRAVPNGDEQDKDIALAIRYAADNGASVINMSFGKAYSKHPKEVYEAMLYAESKGVLLVHAAGNDGENLDEHPNFPTNEYSFQTKPLDMYICIGASTRDKKKLAANFSNYSSRQVNIFAPGFEIYNTIPQSDYKILQGTSMAAPMVSGVAALLKSYFPSLTMKEIKDIMLASAKQYKGTMIPSPGTDTPVDFGKLSTTGGVIDIAAAVKMCKAKVKK</sequence>
<dbReference type="InterPro" id="IPR034080">
    <property type="entry name" value="Protease_P7-like_dom"/>
</dbReference>
<dbReference type="GO" id="GO:0004252">
    <property type="term" value="F:serine-type endopeptidase activity"/>
    <property type="evidence" value="ECO:0007669"/>
    <property type="project" value="UniProtKB-UniRule"/>
</dbReference>
<dbReference type="Proteomes" id="UP000007463">
    <property type="component" value="Chromosome"/>
</dbReference>
<evidence type="ECO:0000256" key="1">
    <source>
        <dbReference type="ARBA" id="ARBA00011073"/>
    </source>
</evidence>
<dbReference type="PANTHER" id="PTHR43399">
    <property type="entry name" value="SUBTILISIN-RELATED"/>
    <property type="match status" value="1"/>
</dbReference>
<dbReference type="AlphaFoldDB" id="F2ID68"/>
<dbReference type="InterPro" id="IPR000209">
    <property type="entry name" value="Peptidase_S8/S53_dom"/>
</dbReference>
<evidence type="ECO:0000256" key="5">
    <source>
        <dbReference type="PROSITE-ProRule" id="PRU01240"/>
    </source>
</evidence>
<evidence type="ECO:0000313" key="9">
    <source>
        <dbReference type="EMBL" id="AEA45483.1"/>
    </source>
</evidence>
<evidence type="ECO:0000259" key="8">
    <source>
        <dbReference type="Pfam" id="PF00082"/>
    </source>
</evidence>
<dbReference type="CDD" id="cd07483">
    <property type="entry name" value="Peptidases_S8_Subtilisin_Novo-like"/>
    <property type="match status" value="1"/>
</dbReference>
<dbReference type="InterPro" id="IPR023828">
    <property type="entry name" value="Peptidase_S8_Ser-AS"/>
</dbReference>
<dbReference type="KEGG" id="fte:Fluta_3512"/>
<dbReference type="GO" id="GO:0006508">
    <property type="term" value="P:proteolysis"/>
    <property type="evidence" value="ECO:0007669"/>
    <property type="project" value="UniProtKB-KW"/>
</dbReference>
<dbReference type="EMBL" id="CP002542">
    <property type="protein sequence ID" value="AEA45483.1"/>
    <property type="molecule type" value="Genomic_DNA"/>
</dbReference>
<dbReference type="InterPro" id="IPR023827">
    <property type="entry name" value="Peptidase_S8_Asp-AS"/>
</dbReference>
<dbReference type="PANTHER" id="PTHR43399:SF4">
    <property type="entry name" value="CELL WALL-ASSOCIATED PROTEASE"/>
    <property type="match status" value="1"/>
</dbReference>
<dbReference type="InterPro" id="IPR036852">
    <property type="entry name" value="Peptidase_S8/S53_dom_sf"/>
</dbReference>
<feature type="domain" description="Peptidase S8/S53" evidence="8">
    <location>
        <begin position="56"/>
        <end position="485"/>
    </location>
</feature>
<keyword evidence="7" id="KW-0732">Signal</keyword>
<dbReference type="Gene3D" id="3.40.50.200">
    <property type="entry name" value="Peptidase S8/S53 domain"/>
    <property type="match status" value="2"/>
</dbReference>
<protein>
    <submittedName>
        <fullName evidence="9">Peptidase S8 and S53 subtilisin kexin sedolisin</fullName>
    </submittedName>
</protein>
<accession>F2ID68</accession>
<dbReference type="eggNOG" id="COG1404">
    <property type="taxonomic scope" value="Bacteria"/>
</dbReference>
<dbReference type="PROSITE" id="PS00138">
    <property type="entry name" value="SUBTILASE_SER"/>
    <property type="match status" value="1"/>
</dbReference>
<evidence type="ECO:0000256" key="4">
    <source>
        <dbReference type="ARBA" id="ARBA00022825"/>
    </source>
</evidence>
<dbReference type="InterPro" id="IPR051048">
    <property type="entry name" value="Peptidase_S8/S53_subtilisin"/>
</dbReference>
<dbReference type="InterPro" id="IPR015500">
    <property type="entry name" value="Peptidase_S8_subtilisin-rel"/>
</dbReference>
<dbReference type="Pfam" id="PF00082">
    <property type="entry name" value="Peptidase_S8"/>
    <property type="match status" value="1"/>
</dbReference>
<evidence type="ECO:0000256" key="3">
    <source>
        <dbReference type="ARBA" id="ARBA00022801"/>
    </source>
</evidence>
<dbReference type="InterPro" id="IPR022398">
    <property type="entry name" value="Peptidase_S8_His-AS"/>
</dbReference>
<dbReference type="PRINTS" id="PR00723">
    <property type="entry name" value="SUBTILISIN"/>
</dbReference>
<dbReference type="RefSeq" id="WP_013688250.1">
    <property type="nucleotide sequence ID" value="NC_015321.1"/>
</dbReference>
<dbReference type="HOGENOM" id="CLU_022359_0_0_10"/>
<keyword evidence="3 5" id="KW-0378">Hydrolase</keyword>
<dbReference type="OrthoDB" id="9798386at2"/>
<evidence type="ECO:0000313" key="10">
    <source>
        <dbReference type="Proteomes" id="UP000007463"/>
    </source>
</evidence>
<dbReference type="SUPFAM" id="SSF52743">
    <property type="entry name" value="Subtilisin-like"/>
    <property type="match status" value="1"/>
</dbReference>
<reference evidence="10" key="2">
    <citation type="submission" date="2011-02" db="EMBL/GenBank/DDBJ databases">
        <title>The complete genome of Fluviicola taffensis DSM 16823.</title>
        <authorList>
            <consortium name="US DOE Joint Genome Institute (JGI-PGF)"/>
            <person name="Lucas S."/>
            <person name="Copeland A."/>
            <person name="Lapidus A."/>
            <person name="Bruce D."/>
            <person name="Goodwin L."/>
            <person name="Pitluck S."/>
            <person name="Kyrpides N."/>
            <person name="Mavromatis K."/>
            <person name="Ivanova N."/>
            <person name="Mikhailova N."/>
            <person name="Pagani I."/>
            <person name="Chertkov O."/>
            <person name="Detter J.C."/>
            <person name="Han C."/>
            <person name="Tapia R."/>
            <person name="Land M."/>
            <person name="Hauser L."/>
            <person name="Markowitz V."/>
            <person name="Cheng J.-F."/>
            <person name="Hugenholtz P."/>
            <person name="Woyke T."/>
            <person name="Wu D."/>
            <person name="Tindall B."/>
            <person name="Pomrenke H.G."/>
            <person name="Brambilla E."/>
            <person name="Klenk H.-P."/>
            <person name="Eisen J.A."/>
        </authorList>
    </citation>
    <scope>NUCLEOTIDE SEQUENCE [LARGE SCALE GENOMIC DNA]</scope>
    <source>
        <strain evidence="10">DSM 16823 / RW262 / RW262</strain>
    </source>
</reference>
<dbReference type="PROSITE" id="PS00136">
    <property type="entry name" value="SUBTILASE_ASP"/>
    <property type="match status" value="1"/>
</dbReference>
<name>F2ID68_FLUTR</name>